<comment type="caution">
    <text evidence="1">The sequence shown here is derived from an EMBL/GenBank/DDBJ whole genome shotgun (WGS) entry which is preliminary data.</text>
</comment>
<protein>
    <submittedName>
        <fullName evidence="1">Uncharacterized protein</fullName>
    </submittedName>
</protein>
<organism evidence="1 2">
    <name type="scientific">Amblyomma americanum</name>
    <name type="common">Lone star tick</name>
    <dbReference type="NCBI Taxonomy" id="6943"/>
    <lineage>
        <taxon>Eukaryota</taxon>
        <taxon>Metazoa</taxon>
        <taxon>Ecdysozoa</taxon>
        <taxon>Arthropoda</taxon>
        <taxon>Chelicerata</taxon>
        <taxon>Arachnida</taxon>
        <taxon>Acari</taxon>
        <taxon>Parasitiformes</taxon>
        <taxon>Ixodida</taxon>
        <taxon>Ixodoidea</taxon>
        <taxon>Ixodidae</taxon>
        <taxon>Amblyomminae</taxon>
        <taxon>Amblyomma</taxon>
    </lineage>
</organism>
<evidence type="ECO:0000313" key="1">
    <source>
        <dbReference type="EMBL" id="KAK8769927.1"/>
    </source>
</evidence>
<dbReference type="EMBL" id="JARKHS020021880">
    <property type="protein sequence ID" value="KAK8769927.1"/>
    <property type="molecule type" value="Genomic_DNA"/>
</dbReference>
<accession>A0AAQ4E5E5</accession>
<reference evidence="1 2" key="1">
    <citation type="journal article" date="2023" name="Arcadia Sci">
        <title>De novo assembly of a long-read Amblyomma americanum tick genome.</title>
        <authorList>
            <person name="Chou S."/>
            <person name="Poskanzer K.E."/>
            <person name="Rollins M."/>
            <person name="Thuy-Boun P.S."/>
        </authorList>
    </citation>
    <scope>NUCLEOTIDE SEQUENCE [LARGE SCALE GENOMIC DNA]</scope>
    <source>
        <strain evidence="1">F_SG_1</strain>
        <tissue evidence="1">Salivary glands</tissue>
    </source>
</reference>
<keyword evidence="2" id="KW-1185">Reference proteome</keyword>
<evidence type="ECO:0000313" key="2">
    <source>
        <dbReference type="Proteomes" id="UP001321473"/>
    </source>
</evidence>
<proteinExistence type="predicted"/>
<dbReference type="AlphaFoldDB" id="A0AAQ4E5E5"/>
<gene>
    <name evidence="1" type="ORF">V5799_013608</name>
</gene>
<dbReference type="Proteomes" id="UP001321473">
    <property type="component" value="Unassembled WGS sequence"/>
</dbReference>
<sequence length="102" mass="11163">MQKPPSPGEPVRLELGNWFPEGQVAQKRAAIRDLILNLHMQQNPGSDFPQRWRKEEEKEEEAAALRVEEPPVPTTVLVTAPTSVILVCPPGNSGVSGSNQPS</sequence>
<name>A0AAQ4E5E5_AMBAM</name>